<dbReference type="Gene3D" id="1.25.40.840">
    <property type="entry name" value="CCR4-NOT transcription complex subunit 1 TTP binding domain"/>
    <property type="match status" value="1"/>
</dbReference>
<dbReference type="Gene3D" id="1.25.40.790">
    <property type="match status" value="1"/>
</dbReference>
<dbReference type="STRING" id="1246581.A0A2H9TFC5"/>
<accession>A0A2H9TFC5</accession>
<sequence length="1843" mass="205116">MEPGYLAKVLADLGPESCDRNMFLDILQQLKPMLQGGVENPVALALIYMCQPNHPGNLARSPLGAWNTSVFGSAVFESFPKIDINAVICCLDKPHFNIVDPRGAELLVRALRAITKDFYSQVQVKHLMKSWSNIKGQLNLIFNCLLLPPDILNLSMLVGKKVIATEDFTNLSPAARNIAATLGSQTWNCAELFEFTAQVIDTDNFEEAKPIFELASRQCPELLCIALASMDPTWNSINKEILVKLTCGFILGQPSSTVVLPRVWSLNPNVLLFCMVEMHRRDSTCLSRLLDVAQELKILPIILDAKPYSFTLDLACLASRRQHLNIEKWLAESIKDKGDLFLRAAVDFIADKIALQYNRPRSGTSGPVSGMPASPEVITLFIKQLHGVFAMMAPDVAEQFREIHRLSAQESGNPGAISGISMTERGGNIENGSLPEMTFASDIEEEVNNFFDRIFAREVAANDVIEVLRRLKGSASIRDQQVFACFLHNIFDEYRFFGKYPDNELNLTAVLFGQLINCGLVAYVPLGLALRCVLDALRKPPGQKLFRFGVQAIMQFHTRLAEWPQYCAHLMQIPHLQQVYPELYVYIRSCLSGGQAPPALSTPPISPPAPASPVQPVVVPPPSQVPPESGNPLIEAAEKQKYPAPSEGVRDRILFILNNLSINNLEHKANDLVKVLEEVHFAWLAQYLVVRRASLEPNYHSLYLELLGILQISTLTQQVLSQTYSNIYILLHSSKIIASTSERSLLKNLGIWLGGLTLARDQPILHKDLNMKELLIEAFTSDRLIAIVPFVCKVTEQCIHSRAFQPENPWLMAILKLLAELYNFADLKLNLKFEIEVLCKNLQVELHSLEPSSLLKQKSSVLLRPGVNLTDTAEDTILLSGPDSPLVSLVVLNSRLGSPRINNVLRRLTAIAVEYAIRDVVLSVTQRSLQNALATTRAVAGKDFSGEVDNIVYKQAASNMASALTSSMAVVLGRESLKGNLINNLRLFSQWASMGHLIPDMALEDIADDNMDLASAYIEKIALERSRPQIEAVILSEIDSRPRSSGTAKISAEQLRAYDEFARKSRPAHLAALPFVESEPASPEELERLAQLLSSASNIGTSIQGKSDGGLLSPGVPAVDGSLDAYFESVCLKFVDLVAAIEKITPSVPLPEDTVSKLPPSHEIRSLMKQIVLLASSSPIHRDELCLLMSQRLMQGLYKTESPLYVDVIILLLIKIFEFSSKAAKEVTTWVVHSTDERKYSVLATAALFGSGLIYVLDFDGQLAKQIDAGRELATSFAVELIRKCVFGDPPVAAPYDFVYSLESLGKLVQEDSSRSQISCLLQDIAVMVKAPQPESQLLRDQITFCFTDWFRLCQYPSISDKLISSFVAQLFQRRFLSDEASARPFFQICTELCIELYVRQRRAPAILAYRSIDAFARLVGQILRFHPGAEGGVGIDPLRIVTIVHSVSGLILIQGLEQGLDYLQRPFARLYVSLAAEILRNYEETWPVIENLSTFYAMISPSVYPSFAFGWFELIINREFLPRLLTSPERRGWPILAQLLSEYLEFSYPLLVDFDAQDSTRALYRGILRSFLVILHDCQDFFVIYGARMSAMIPPSAVQLRNTLLSAVPEIISDTSSLPDPLTASVSTVMSKEADTLSRLAEMASRLSSNMKALAEEYVQNSKNLQVGSQMLALCRDASPQSFHGWSLRSIDCLIAYLGLSTLASVPEGTELSDYISKNSPIVEFIRHAYQECDSYGRYLVICSVVDQLTFPCMTTSLFYSVVICLFSLTESVKESITRVLLERLIVHRPHPWGVMVTFIELVKNPQFRFWELSFTRATPDIERVFEAISRSCLSSSNLSSS</sequence>
<gene>
    <name evidence="14" type="ORF">PSACC_03678</name>
</gene>
<evidence type="ECO:0000259" key="12">
    <source>
        <dbReference type="Pfam" id="PF16418"/>
    </source>
</evidence>
<evidence type="ECO:0000256" key="7">
    <source>
        <dbReference type="ARBA" id="ARBA00074459"/>
    </source>
</evidence>
<feature type="domain" description="CCR4-Not complex component Not1 C-terminal" evidence="8">
    <location>
        <begin position="1485"/>
        <end position="1830"/>
    </location>
</feature>
<dbReference type="GO" id="GO:0030015">
    <property type="term" value="C:CCR4-NOT core complex"/>
    <property type="evidence" value="ECO:0007669"/>
    <property type="project" value="InterPro"/>
</dbReference>
<evidence type="ECO:0000313" key="15">
    <source>
        <dbReference type="Proteomes" id="UP000240830"/>
    </source>
</evidence>
<comment type="function">
    <text evidence="6">Acts as a component of the CCR4-NOT core complex, which in the nucleus seems to be a general transcription factor, and in the cytoplasm the major mRNA deadenylase involved in mRNA turnover. The NOT protein subcomplex negatively regulates the basal and activated transcription of many genes. Preferentially affects TC-type TATA element-dependent transcription. Could directly or indirectly inhibit component(s) of the general transcription machinery.</text>
</comment>
<feature type="domain" description="CCR4-NOT transcription complex subunit 1 CAF1-binding" evidence="10">
    <location>
        <begin position="642"/>
        <end position="859"/>
    </location>
</feature>
<dbReference type="InterPro" id="IPR024557">
    <property type="entry name" value="CNOT1_dom_4"/>
</dbReference>
<dbReference type="InterPro" id="IPR032191">
    <property type="entry name" value="CNOT1_CAF1_bind"/>
</dbReference>
<dbReference type="FunFam" id="1.25.40.180:FF:000012">
    <property type="entry name" value="Ccr4-Not transcription complex subunit"/>
    <property type="match status" value="1"/>
</dbReference>
<evidence type="ECO:0000259" key="10">
    <source>
        <dbReference type="Pfam" id="PF16415"/>
    </source>
</evidence>
<feature type="domain" description="CCR4-NOT transcription complex subunit 1-like NOT1 connector" evidence="13">
    <location>
        <begin position="1157"/>
        <end position="1317"/>
    </location>
</feature>
<evidence type="ECO:0000259" key="11">
    <source>
        <dbReference type="Pfam" id="PF16417"/>
    </source>
</evidence>
<dbReference type="EMBL" id="MTSL01000219">
    <property type="protein sequence ID" value="PJF16482.1"/>
    <property type="molecule type" value="Genomic_DNA"/>
</dbReference>
<feature type="domain" description="CCR4-NOT transcription complex subunit 1" evidence="9">
    <location>
        <begin position="905"/>
        <end position="1042"/>
    </location>
</feature>
<dbReference type="InterPro" id="IPR007196">
    <property type="entry name" value="CCR4-Not_Not1_C"/>
</dbReference>
<organism evidence="14 15">
    <name type="scientific">Paramicrosporidium saccamoebae</name>
    <dbReference type="NCBI Taxonomy" id="1246581"/>
    <lineage>
        <taxon>Eukaryota</taxon>
        <taxon>Fungi</taxon>
        <taxon>Fungi incertae sedis</taxon>
        <taxon>Cryptomycota</taxon>
        <taxon>Cryptomycota incertae sedis</taxon>
        <taxon>Paramicrosporidium</taxon>
    </lineage>
</organism>
<keyword evidence="3" id="KW-0805">Transcription regulation</keyword>
<evidence type="ECO:0000256" key="4">
    <source>
        <dbReference type="ARBA" id="ARBA00023163"/>
    </source>
</evidence>
<comment type="caution">
    <text evidence="14">The sequence shown here is derived from an EMBL/GenBank/DDBJ whole genome shotgun (WGS) entry which is preliminary data.</text>
</comment>
<dbReference type="Pfam" id="PF16417">
    <property type="entry name" value="CNOT1_TTP_bind"/>
    <property type="match status" value="1"/>
</dbReference>
<dbReference type="Proteomes" id="UP000240830">
    <property type="component" value="Unassembled WGS sequence"/>
</dbReference>
<dbReference type="Gene3D" id="1.25.40.180">
    <property type="match status" value="1"/>
</dbReference>
<dbReference type="GO" id="GO:0005634">
    <property type="term" value="C:nucleus"/>
    <property type="evidence" value="ECO:0007669"/>
    <property type="project" value="UniProtKB-SubCell"/>
</dbReference>
<dbReference type="InterPro" id="IPR055454">
    <property type="entry name" value="CNOT1-like_NOT1_connector"/>
</dbReference>
<dbReference type="Pfam" id="PF16418">
    <property type="entry name" value="CNOT1_HEAT"/>
    <property type="match status" value="1"/>
</dbReference>
<evidence type="ECO:0000256" key="6">
    <source>
        <dbReference type="ARBA" id="ARBA00059181"/>
    </source>
</evidence>
<dbReference type="GO" id="GO:0000932">
    <property type="term" value="C:P-body"/>
    <property type="evidence" value="ECO:0007669"/>
    <property type="project" value="TreeGrafter"/>
</dbReference>
<dbReference type="InterPro" id="IPR032193">
    <property type="entry name" value="CNOT1_TTP_bind"/>
</dbReference>
<keyword evidence="4" id="KW-0804">Transcription</keyword>
<feature type="domain" description="CCR4-NOT transcription complex subunit 1 TTP binding" evidence="11">
    <location>
        <begin position="436"/>
        <end position="595"/>
    </location>
</feature>
<dbReference type="Pfam" id="PF16415">
    <property type="entry name" value="CNOT1_CAF1_bind"/>
    <property type="match status" value="1"/>
</dbReference>
<dbReference type="CDD" id="cd20710">
    <property type="entry name" value="NOT1_connector"/>
    <property type="match status" value="1"/>
</dbReference>
<evidence type="ECO:0000313" key="14">
    <source>
        <dbReference type="EMBL" id="PJF16482.1"/>
    </source>
</evidence>
<evidence type="ECO:0000259" key="13">
    <source>
        <dbReference type="Pfam" id="PF25097"/>
    </source>
</evidence>
<evidence type="ECO:0000256" key="3">
    <source>
        <dbReference type="ARBA" id="ARBA00023015"/>
    </source>
</evidence>
<comment type="subcellular location">
    <subcellularLocation>
        <location evidence="1">Nucleus</location>
    </subcellularLocation>
</comment>
<evidence type="ECO:0000256" key="5">
    <source>
        <dbReference type="ARBA" id="ARBA00023242"/>
    </source>
</evidence>
<keyword evidence="5" id="KW-0539">Nucleus</keyword>
<evidence type="ECO:0000259" key="8">
    <source>
        <dbReference type="Pfam" id="PF04054"/>
    </source>
</evidence>
<dbReference type="GO" id="GO:0060090">
    <property type="term" value="F:molecular adaptor activity"/>
    <property type="evidence" value="ECO:0007669"/>
    <property type="project" value="TreeGrafter"/>
</dbReference>
<dbReference type="Pfam" id="PF04054">
    <property type="entry name" value="Not1"/>
    <property type="match status" value="1"/>
</dbReference>
<name>A0A2H9TFC5_9FUNG</name>
<dbReference type="PANTHER" id="PTHR13162">
    <property type="entry name" value="CCR4-NOT TRANSCRIPTION COMPLEX"/>
    <property type="match status" value="1"/>
</dbReference>
<dbReference type="InterPro" id="IPR032194">
    <property type="entry name" value="CNOT1_HEAT"/>
</dbReference>
<evidence type="ECO:0000256" key="2">
    <source>
        <dbReference type="ARBA" id="ARBA00022491"/>
    </source>
</evidence>
<protein>
    <recommendedName>
        <fullName evidence="7">General negative regulator of transcription subunit 1</fullName>
    </recommendedName>
</protein>
<evidence type="ECO:0000256" key="1">
    <source>
        <dbReference type="ARBA" id="ARBA00004123"/>
    </source>
</evidence>
<dbReference type="InterPro" id="IPR040398">
    <property type="entry name" value="Not1"/>
</dbReference>
<proteinExistence type="predicted"/>
<dbReference type="PANTHER" id="PTHR13162:SF8">
    <property type="entry name" value="CCR4-NOT TRANSCRIPTION COMPLEX SUBUNIT 1"/>
    <property type="match status" value="1"/>
</dbReference>
<dbReference type="GO" id="GO:0000289">
    <property type="term" value="P:nuclear-transcribed mRNA poly(A) tail shortening"/>
    <property type="evidence" value="ECO:0007669"/>
    <property type="project" value="UniProtKB-ARBA"/>
</dbReference>
<dbReference type="Pfam" id="PF25097">
    <property type="entry name" value="ARM_Cnot1"/>
    <property type="match status" value="1"/>
</dbReference>
<evidence type="ECO:0000259" key="9">
    <source>
        <dbReference type="Pfam" id="PF12842"/>
    </source>
</evidence>
<dbReference type="InterPro" id="IPR038535">
    <property type="entry name" value="CNOT1_TTP_bind_sf"/>
</dbReference>
<reference evidence="14 15" key="1">
    <citation type="submission" date="2016-10" db="EMBL/GenBank/DDBJ databases">
        <title>The genome of Paramicrosporidium saccamoebae is the missing link in understanding Cryptomycota and Microsporidia evolution.</title>
        <authorList>
            <person name="Quandt C.A."/>
            <person name="Beaudet D."/>
            <person name="Corsaro D."/>
            <person name="Michel R."/>
            <person name="Corradi N."/>
            <person name="James T."/>
        </authorList>
    </citation>
    <scope>NUCLEOTIDE SEQUENCE [LARGE SCALE GENOMIC DNA]</scope>
    <source>
        <strain evidence="14 15">KSL3</strain>
    </source>
</reference>
<dbReference type="OrthoDB" id="1933107at2759"/>
<dbReference type="Pfam" id="PF12842">
    <property type="entry name" value="DUF3819"/>
    <property type="match status" value="1"/>
</dbReference>
<dbReference type="Gene3D" id="1.25.40.800">
    <property type="match status" value="1"/>
</dbReference>
<dbReference type="GO" id="GO:0017148">
    <property type="term" value="P:negative regulation of translation"/>
    <property type="evidence" value="ECO:0007669"/>
    <property type="project" value="InterPro"/>
</dbReference>
<keyword evidence="2" id="KW-0678">Repressor</keyword>
<feature type="domain" description="CCR4-NOT transcription complex subunit 1 HEAT repeat" evidence="12">
    <location>
        <begin position="240"/>
        <end position="385"/>
    </location>
</feature>
<keyword evidence="15" id="KW-1185">Reference proteome</keyword>